<feature type="transmembrane region" description="Helical" evidence="7">
    <location>
        <begin position="178"/>
        <end position="197"/>
    </location>
</feature>
<comment type="subcellular location">
    <subcellularLocation>
        <location evidence="1">Cell membrane</location>
        <topology evidence="1">Multi-pass membrane protein</topology>
    </subcellularLocation>
</comment>
<dbReference type="PROSITE" id="PS50156">
    <property type="entry name" value="SSD"/>
    <property type="match status" value="2"/>
</dbReference>
<reference evidence="10" key="1">
    <citation type="submission" date="2015-03" db="EMBL/GenBank/DDBJ databases">
        <authorList>
            <consortium name="Pathogen Informatics"/>
        </authorList>
    </citation>
    <scope>NUCLEOTIDE SEQUENCE [LARGE SCALE GENOMIC DNA]</scope>
    <source>
        <strain evidence="10">NCTC11134</strain>
        <plasmid evidence="10">2</plasmid>
    </source>
</reference>
<evidence type="ECO:0000256" key="6">
    <source>
        <dbReference type="ARBA" id="ARBA00023136"/>
    </source>
</evidence>
<geneLocation type="plasmid" evidence="9">
    <name>2</name>
</geneLocation>
<keyword evidence="9" id="KW-0614">Plasmid</keyword>
<feature type="domain" description="SSD" evidence="8">
    <location>
        <begin position="211"/>
        <end position="332"/>
    </location>
</feature>
<dbReference type="KEGG" id="nfr:ERS450000_04562"/>
<evidence type="ECO:0000256" key="2">
    <source>
        <dbReference type="ARBA" id="ARBA00010157"/>
    </source>
</evidence>
<evidence type="ECO:0000313" key="10">
    <source>
        <dbReference type="Proteomes" id="UP000057820"/>
    </source>
</evidence>
<dbReference type="RefSeq" id="WP_060594112.1">
    <property type="nucleotide sequence ID" value="NZ_CP031418.1"/>
</dbReference>
<dbReference type="InterPro" id="IPR004869">
    <property type="entry name" value="MMPL_dom"/>
</dbReference>
<keyword evidence="3" id="KW-1003">Cell membrane</keyword>
<feature type="transmembrane region" description="Helical" evidence="7">
    <location>
        <begin position="605"/>
        <end position="626"/>
    </location>
</feature>
<feature type="transmembrane region" description="Helical" evidence="7">
    <location>
        <begin position="309"/>
        <end position="333"/>
    </location>
</feature>
<feature type="domain" description="SSD" evidence="8">
    <location>
        <begin position="542"/>
        <end position="708"/>
    </location>
</feature>
<proteinExistence type="inferred from homology"/>
<evidence type="ECO:0000259" key="8">
    <source>
        <dbReference type="PROSITE" id="PS50156"/>
    </source>
</evidence>
<dbReference type="PANTHER" id="PTHR33406">
    <property type="entry name" value="MEMBRANE PROTEIN MJ1562-RELATED"/>
    <property type="match status" value="1"/>
</dbReference>
<feature type="transmembrane region" description="Helical" evidence="7">
    <location>
        <begin position="204"/>
        <end position="224"/>
    </location>
</feature>
<evidence type="ECO:0000256" key="1">
    <source>
        <dbReference type="ARBA" id="ARBA00004651"/>
    </source>
</evidence>
<sequence>MLTTLARFATTRPRVVIAAALLLMLVCGAFGASASSHMKSGGFVTSELESVRAADYISQHFPGGAPNYILLITAEDGVDSPAARAAAERAVAQLGEHPEVSGIQSYWSTRPDLANALRGKDGRSGLVVAEIAGDDSELTERAARISDQVQTDADGVTVRAGGLGAAFADMNTQISKDLIVAEAIAIPLTGLLLVLVFGSVVAAAMPVAIGLFAVVAALGILRALTAVTDVSIYALNMTTALGLALAIDYSLFVVSRYREELARGLAPAAAVVRAVQTAGRTVIYSALVVALSLAALAVFPQYFFKSFAYAGVAVVLAAAAAAVIVLPALLMLLGARINAWDLRPVLRRLLRRPAPQAVQAEHSRWYRWVVAVMRRAAPIAVVTTVVLLLLGSPFLGAQFGYPDDRALQAAPSRQVGDELRANFAADLGTSTFVVLPEFRGEEAALAGYAAALSTVPDVPAVLSGAGVYLNGSKVAAPPPGMVGEAGALVSVGTRLDPYSSEGKAQLARLREVPAPGPTLFGGPAALNRDSVAAIAERLPAAGILIAVTTLILLFLFTGSLLLPVKALALNMLSLAATFGAMVWVFQEGHLSGLLGFTPTGKLDLAMPILMFAIAFGASMDYEVFLLSRIREEWLAGPKTAAGNTHAVALGVARTGRIFTAAALLMSIVFFAVATSGVTAMKLFGIGCALAVLSDATVIRALLAPALMRVLGTVNWWAPKPLAALHARFGLTEQEAPAPHDPAVDREPVALRK</sequence>
<name>A0A0H5P334_NOCFR</name>
<evidence type="ECO:0000256" key="5">
    <source>
        <dbReference type="ARBA" id="ARBA00022989"/>
    </source>
</evidence>
<keyword evidence="6 7" id="KW-0472">Membrane</keyword>
<dbReference type="InterPro" id="IPR050545">
    <property type="entry name" value="Mycobact_MmpL"/>
</dbReference>
<dbReference type="GO" id="GO:0005886">
    <property type="term" value="C:plasma membrane"/>
    <property type="evidence" value="ECO:0007669"/>
    <property type="project" value="UniProtKB-SubCell"/>
</dbReference>
<comment type="similarity">
    <text evidence="2">Belongs to the resistance-nodulation-cell division (RND) (TC 2.A.6) family. MmpL subfamily.</text>
</comment>
<evidence type="ECO:0000256" key="3">
    <source>
        <dbReference type="ARBA" id="ARBA00022475"/>
    </source>
</evidence>
<feature type="transmembrane region" description="Helical" evidence="7">
    <location>
        <begin position="282"/>
        <end position="303"/>
    </location>
</feature>
<protein>
    <submittedName>
        <fullName evidence="9">Putative membrane protein ydgH</fullName>
    </submittedName>
</protein>
<dbReference type="AlphaFoldDB" id="A0A0H5P334"/>
<evidence type="ECO:0000256" key="4">
    <source>
        <dbReference type="ARBA" id="ARBA00022692"/>
    </source>
</evidence>
<dbReference type="Pfam" id="PF03176">
    <property type="entry name" value="MMPL"/>
    <property type="match status" value="2"/>
</dbReference>
<gene>
    <name evidence="9" type="primary">ydgH_5</name>
    <name evidence="9" type="ORF">ERS450000_04562</name>
</gene>
<dbReference type="EMBL" id="LN868939">
    <property type="protein sequence ID" value="CRY81714.1"/>
    <property type="molecule type" value="Genomic_DNA"/>
</dbReference>
<feature type="transmembrane region" description="Helical" evidence="7">
    <location>
        <begin position="230"/>
        <end position="254"/>
    </location>
</feature>
<feature type="transmembrane region" description="Helical" evidence="7">
    <location>
        <begin position="540"/>
        <end position="562"/>
    </location>
</feature>
<accession>A0A0H5P334</accession>
<feature type="transmembrane region" description="Helical" evidence="7">
    <location>
        <begin position="657"/>
        <end position="676"/>
    </location>
</feature>
<dbReference type="Gene3D" id="1.20.1640.10">
    <property type="entry name" value="Multidrug efflux transporter AcrB transmembrane domain"/>
    <property type="match status" value="2"/>
</dbReference>
<dbReference type="SUPFAM" id="SSF82866">
    <property type="entry name" value="Multidrug efflux transporter AcrB transmembrane domain"/>
    <property type="match status" value="2"/>
</dbReference>
<feature type="transmembrane region" description="Helical" evidence="7">
    <location>
        <begin position="376"/>
        <end position="395"/>
    </location>
</feature>
<keyword evidence="5 7" id="KW-1133">Transmembrane helix</keyword>
<evidence type="ECO:0000256" key="7">
    <source>
        <dbReference type="SAM" id="Phobius"/>
    </source>
</evidence>
<evidence type="ECO:0000313" key="9">
    <source>
        <dbReference type="EMBL" id="CRY81714.1"/>
    </source>
</evidence>
<dbReference type="PANTHER" id="PTHR33406:SF11">
    <property type="entry name" value="MEMBRANE PROTEIN SCO6666-RELATED"/>
    <property type="match status" value="1"/>
</dbReference>
<organism evidence="9 10">
    <name type="scientific">Nocardia farcinica</name>
    <dbReference type="NCBI Taxonomy" id="37329"/>
    <lineage>
        <taxon>Bacteria</taxon>
        <taxon>Bacillati</taxon>
        <taxon>Actinomycetota</taxon>
        <taxon>Actinomycetes</taxon>
        <taxon>Mycobacteriales</taxon>
        <taxon>Nocardiaceae</taxon>
        <taxon>Nocardia</taxon>
    </lineage>
</organism>
<dbReference type="Proteomes" id="UP000057820">
    <property type="component" value="Plasmid 2"/>
</dbReference>
<dbReference type="InterPro" id="IPR000731">
    <property type="entry name" value="SSD"/>
</dbReference>
<feature type="transmembrane region" description="Helical" evidence="7">
    <location>
        <begin position="567"/>
        <end position="585"/>
    </location>
</feature>
<keyword evidence="4 7" id="KW-0812">Transmembrane</keyword>